<dbReference type="GO" id="GO:0016829">
    <property type="term" value="F:lyase activity"/>
    <property type="evidence" value="ECO:0007669"/>
    <property type="project" value="UniProtKB-KW"/>
</dbReference>
<keyword evidence="3" id="KW-0456">Lyase</keyword>
<gene>
    <name evidence="3" type="ORF">B9Z19DRAFT_1122450</name>
</gene>
<dbReference type="STRING" id="42251.A0A2T7A0C4"/>
<organism evidence="3 4">
    <name type="scientific">Tuber borchii</name>
    <name type="common">White truffle</name>
    <dbReference type="NCBI Taxonomy" id="42251"/>
    <lineage>
        <taxon>Eukaryota</taxon>
        <taxon>Fungi</taxon>
        <taxon>Dikarya</taxon>
        <taxon>Ascomycota</taxon>
        <taxon>Pezizomycotina</taxon>
        <taxon>Pezizomycetes</taxon>
        <taxon>Pezizales</taxon>
        <taxon>Tuberaceae</taxon>
        <taxon>Tuber</taxon>
    </lineage>
</organism>
<evidence type="ECO:0000256" key="1">
    <source>
        <dbReference type="SAM" id="SignalP"/>
    </source>
</evidence>
<dbReference type="EMBL" id="NESQ01000049">
    <property type="protein sequence ID" value="PUU81161.1"/>
    <property type="molecule type" value="Genomic_DNA"/>
</dbReference>
<proteinExistence type="predicted"/>
<dbReference type="InterPro" id="IPR012334">
    <property type="entry name" value="Pectin_lyas_fold"/>
</dbReference>
<dbReference type="PANTHER" id="PTHR33928:SF2">
    <property type="entry name" value="PECTATE LYASE SUPERFAMILY PROTEIN DOMAIN-CONTAINING PROTEIN-RELATED"/>
    <property type="match status" value="1"/>
</dbReference>
<dbReference type="AlphaFoldDB" id="A0A2T7A0C4"/>
<reference evidence="3 4" key="1">
    <citation type="submission" date="2017-04" db="EMBL/GenBank/DDBJ databases">
        <title>Draft genome sequence of Tuber borchii Vittad., a whitish edible truffle.</title>
        <authorList>
            <consortium name="DOE Joint Genome Institute"/>
            <person name="Murat C."/>
            <person name="Kuo A."/>
            <person name="Barry K.W."/>
            <person name="Clum A."/>
            <person name="Dockter R.B."/>
            <person name="Fauchery L."/>
            <person name="Iotti M."/>
            <person name="Kohler A."/>
            <person name="Labutti K."/>
            <person name="Lindquist E.A."/>
            <person name="Lipzen A."/>
            <person name="Ohm R.A."/>
            <person name="Wang M."/>
            <person name="Grigoriev I.V."/>
            <person name="Zambonelli A."/>
            <person name="Martin F.M."/>
        </authorList>
    </citation>
    <scope>NUCLEOTIDE SEQUENCE [LARGE SCALE GENOMIC DNA]</scope>
    <source>
        <strain evidence="3 4">Tbo3840</strain>
    </source>
</reference>
<dbReference type="OrthoDB" id="1046782at2759"/>
<dbReference type="Gene3D" id="2.160.20.10">
    <property type="entry name" value="Single-stranded right-handed beta-helix, Pectin lyase-like"/>
    <property type="match status" value="2"/>
</dbReference>
<dbReference type="InterPro" id="IPR011050">
    <property type="entry name" value="Pectin_lyase_fold/virulence"/>
</dbReference>
<comment type="caution">
    <text evidence="3">The sequence shown here is derived from an EMBL/GenBank/DDBJ whole genome shotgun (WGS) entry which is preliminary data.</text>
</comment>
<evidence type="ECO:0000313" key="4">
    <source>
        <dbReference type="Proteomes" id="UP000244722"/>
    </source>
</evidence>
<dbReference type="InterPro" id="IPR024535">
    <property type="entry name" value="RHGA/B-epi-like_pectate_lyase"/>
</dbReference>
<dbReference type="Proteomes" id="UP000244722">
    <property type="component" value="Unassembled WGS sequence"/>
</dbReference>
<dbReference type="SUPFAM" id="SSF51126">
    <property type="entry name" value="Pectin lyase-like"/>
    <property type="match status" value="2"/>
</dbReference>
<name>A0A2T7A0C4_TUBBO</name>
<evidence type="ECO:0000313" key="3">
    <source>
        <dbReference type="EMBL" id="PUU81161.1"/>
    </source>
</evidence>
<dbReference type="Pfam" id="PF12708">
    <property type="entry name" value="Pect-lyase_RHGA_epim"/>
    <property type="match status" value="2"/>
</dbReference>
<feature type="domain" description="Rhamnogalacturonase A/B/Epimerase-like pectate lyase" evidence="2">
    <location>
        <begin position="120"/>
        <end position="340"/>
    </location>
</feature>
<protein>
    <submittedName>
        <fullName evidence="3">Pectate lyase superfamily protein-domain-containing protein</fullName>
    </submittedName>
</protein>
<feature type="signal peptide" evidence="1">
    <location>
        <begin position="1"/>
        <end position="16"/>
    </location>
</feature>
<feature type="chain" id="PRO_5015767115" evidence="1">
    <location>
        <begin position="17"/>
        <end position="834"/>
    </location>
</feature>
<sequence>MRGLFPFAAFFGTISAQFLEPAPTSAVKPILNGTAEFDSLFNYAPKAPPAVPFPGNTNTTGKNSPVPIPNTNTTANVAANRFSAQAACTLTPNNPTKFWRETVNLNGASPFNADPTYQVYRNVRTYGAKGDGVTDDSGAFQFAIDAWSRSSNFQQTTAPALIYVPAGTYKISNSIKMLVGTMMIGDPLNKPVLKADANLGTRPIIDGFDSSRFLGSTTNFYIGIKNIKLDTTAISVGTSAVALNWPVSQATQLYNVDFSMPNFSQHVGITMDGGSSGGGSGTILSDLSFTGGAIGIRLNNQQYMFKSLKFNGCNTAIAISHVFFLTVQDASFMNCGTGIDMSGNGVAGSVSLIDSSANSVGIVVNAYKTGNGAGSLVVENFVSTNSGATVSQSNGGQTLVSGSVPNTWVMGNANPGNYQGGTFYTTSRSSSLLASNGKYFLMPQPQYQQYGNDQFVNVKDQGVKGDGATDDTAAINAILLANAGCKIIYFPQGTYLVYDTIYIPPGTRIVGDVWSTISAVGSKFWDANNPHVMVRVGNAGEVGVAQITDMLFTTADVLNGAILVEVNMAGSSPGDVGLWNSHFRIGGAVDSKVDTNCAGPDASDCKAAFLMLHIAPTGSPYIENMWGWTADHSLDGGPSQVISTGRGALIRSTKATWMIGTAFEHNTLYQYNIVNAQNVLISFQQTETAYWQGPGAPISAPTPWAVNSAYSDPNFAGCGAGDAQCRMGWAQRISGGSNIYVYGSGFWVFFNGLTFASGHGYGGSDGCEASCCQSSICQTSAAEIVSGPRSLYWYNVNTHLFTNLIVDGTNIAKQLNNPGSWGGVVAAFLAHSSA</sequence>
<keyword evidence="1" id="KW-0732">Signal</keyword>
<dbReference type="InterPro" id="IPR039279">
    <property type="entry name" value="QRT3-like"/>
</dbReference>
<evidence type="ECO:0000259" key="2">
    <source>
        <dbReference type="Pfam" id="PF12708"/>
    </source>
</evidence>
<dbReference type="CDD" id="cd23668">
    <property type="entry name" value="GH55_beta13glucanase-like"/>
    <property type="match status" value="1"/>
</dbReference>
<dbReference type="FunFam" id="2.160.20.10:FF:000049">
    <property type="entry name" value="Putative exo-beta-1,3-glucanase"/>
    <property type="match status" value="1"/>
</dbReference>
<dbReference type="PANTHER" id="PTHR33928">
    <property type="entry name" value="POLYGALACTURONASE QRT3"/>
    <property type="match status" value="1"/>
</dbReference>
<dbReference type="GO" id="GO:0004650">
    <property type="term" value="F:polygalacturonase activity"/>
    <property type="evidence" value="ECO:0007669"/>
    <property type="project" value="InterPro"/>
</dbReference>
<keyword evidence="4" id="KW-1185">Reference proteome</keyword>
<feature type="domain" description="Rhamnogalacturonase A/B/Epimerase-like pectate lyase" evidence="2">
    <location>
        <begin position="455"/>
        <end position="519"/>
    </location>
</feature>
<accession>A0A2T7A0C4</accession>